<sequence>MDGPEQEISYLRALLARHYRIKSPIGRRWRNVTMDASKLNCKTRRRKLRLKVRIHSLPATEGNVIASTTDSTSFRLKGVLKLKRALNIFRLQD</sequence>
<comment type="caution">
    <text evidence="1">The sequence shown here is derived from an EMBL/GenBank/DDBJ whole genome shotgun (WGS) entry which is preliminary data.</text>
</comment>
<name>A0A834FUP9_RHOSS</name>
<protein>
    <submittedName>
        <fullName evidence="1">Uncharacterized protein</fullName>
    </submittedName>
</protein>
<dbReference type="Proteomes" id="UP000626092">
    <property type="component" value="Unassembled WGS sequence"/>
</dbReference>
<dbReference type="OrthoDB" id="1790547at2759"/>
<dbReference type="AlphaFoldDB" id="A0A834FUP9"/>
<organism evidence="1 2">
    <name type="scientific">Rhododendron simsii</name>
    <name type="common">Sims's rhododendron</name>
    <dbReference type="NCBI Taxonomy" id="118357"/>
    <lineage>
        <taxon>Eukaryota</taxon>
        <taxon>Viridiplantae</taxon>
        <taxon>Streptophyta</taxon>
        <taxon>Embryophyta</taxon>
        <taxon>Tracheophyta</taxon>
        <taxon>Spermatophyta</taxon>
        <taxon>Magnoliopsida</taxon>
        <taxon>eudicotyledons</taxon>
        <taxon>Gunneridae</taxon>
        <taxon>Pentapetalae</taxon>
        <taxon>asterids</taxon>
        <taxon>Ericales</taxon>
        <taxon>Ericaceae</taxon>
        <taxon>Ericoideae</taxon>
        <taxon>Rhodoreae</taxon>
        <taxon>Rhododendron</taxon>
    </lineage>
</organism>
<accession>A0A834FUP9</accession>
<gene>
    <name evidence="1" type="ORF">RHSIM_RhsimUnG0116200</name>
</gene>
<reference evidence="1" key="1">
    <citation type="submission" date="2019-11" db="EMBL/GenBank/DDBJ databases">
        <authorList>
            <person name="Liu Y."/>
            <person name="Hou J."/>
            <person name="Li T.-Q."/>
            <person name="Guan C.-H."/>
            <person name="Wu X."/>
            <person name="Wu H.-Z."/>
            <person name="Ling F."/>
            <person name="Zhang R."/>
            <person name="Shi X.-G."/>
            <person name="Ren J.-P."/>
            <person name="Chen E.-F."/>
            <person name="Sun J.-M."/>
        </authorList>
    </citation>
    <scope>NUCLEOTIDE SEQUENCE</scope>
    <source>
        <strain evidence="1">Adult_tree_wgs_1</strain>
        <tissue evidence="1">Leaves</tissue>
    </source>
</reference>
<evidence type="ECO:0000313" key="2">
    <source>
        <dbReference type="Proteomes" id="UP000626092"/>
    </source>
</evidence>
<evidence type="ECO:0000313" key="1">
    <source>
        <dbReference type="EMBL" id="KAF7113516.1"/>
    </source>
</evidence>
<proteinExistence type="predicted"/>
<keyword evidence="2" id="KW-1185">Reference proteome</keyword>
<dbReference type="EMBL" id="WJXA01000277">
    <property type="protein sequence ID" value="KAF7113516.1"/>
    <property type="molecule type" value="Genomic_DNA"/>
</dbReference>